<evidence type="ECO:0008006" key="4">
    <source>
        <dbReference type="Google" id="ProtNLM"/>
    </source>
</evidence>
<comment type="caution">
    <text evidence="2">The sequence shown here is derived from an EMBL/GenBank/DDBJ whole genome shotgun (WGS) entry which is preliminary data.</text>
</comment>
<dbReference type="Proteomes" id="UP000318437">
    <property type="component" value="Unassembled WGS sequence"/>
</dbReference>
<protein>
    <recommendedName>
        <fullName evidence="4">VOC domain-containing protein</fullName>
    </recommendedName>
</protein>
<evidence type="ECO:0000313" key="3">
    <source>
        <dbReference type="Proteomes" id="UP000318437"/>
    </source>
</evidence>
<dbReference type="AlphaFoldDB" id="A0A5C6CYX6"/>
<gene>
    <name evidence="2" type="ORF">Pla144_19830</name>
</gene>
<organism evidence="2 3">
    <name type="scientific">Bythopirellula polymerisocia</name>
    <dbReference type="NCBI Taxonomy" id="2528003"/>
    <lineage>
        <taxon>Bacteria</taxon>
        <taxon>Pseudomonadati</taxon>
        <taxon>Planctomycetota</taxon>
        <taxon>Planctomycetia</taxon>
        <taxon>Pirellulales</taxon>
        <taxon>Lacipirellulaceae</taxon>
        <taxon>Bythopirellula</taxon>
    </lineage>
</organism>
<sequence length="77" mass="8146">MGNIQLQLVQPLTEDHPLQEHLQEGGEGLHHLCFLGDDVKETLSALPTGVAARPGPSDDGPNGRKAALLDPTTTRVA</sequence>
<dbReference type="EMBL" id="SJPS01000002">
    <property type="protein sequence ID" value="TWU28691.1"/>
    <property type="molecule type" value="Genomic_DNA"/>
</dbReference>
<evidence type="ECO:0000256" key="1">
    <source>
        <dbReference type="SAM" id="MobiDB-lite"/>
    </source>
</evidence>
<dbReference type="SUPFAM" id="SSF54593">
    <property type="entry name" value="Glyoxalase/Bleomycin resistance protein/Dihydroxybiphenyl dioxygenase"/>
    <property type="match status" value="1"/>
</dbReference>
<dbReference type="InterPro" id="IPR029068">
    <property type="entry name" value="Glyas_Bleomycin-R_OHBP_Dase"/>
</dbReference>
<name>A0A5C6CYX6_9BACT</name>
<reference evidence="2 3" key="1">
    <citation type="submission" date="2019-02" db="EMBL/GenBank/DDBJ databases">
        <title>Deep-cultivation of Planctomycetes and their phenomic and genomic characterization uncovers novel biology.</title>
        <authorList>
            <person name="Wiegand S."/>
            <person name="Jogler M."/>
            <person name="Boedeker C."/>
            <person name="Pinto D."/>
            <person name="Vollmers J."/>
            <person name="Rivas-Marin E."/>
            <person name="Kohn T."/>
            <person name="Peeters S.H."/>
            <person name="Heuer A."/>
            <person name="Rast P."/>
            <person name="Oberbeckmann S."/>
            <person name="Bunk B."/>
            <person name="Jeske O."/>
            <person name="Meyerdierks A."/>
            <person name="Storesund J.E."/>
            <person name="Kallscheuer N."/>
            <person name="Luecker S."/>
            <person name="Lage O.M."/>
            <person name="Pohl T."/>
            <person name="Merkel B.J."/>
            <person name="Hornburger P."/>
            <person name="Mueller R.-W."/>
            <person name="Bruemmer F."/>
            <person name="Labrenz M."/>
            <person name="Spormann A.M."/>
            <person name="Op Den Camp H."/>
            <person name="Overmann J."/>
            <person name="Amann R."/>
            <person name="Jetten M.S.M."/>
            <person name="Mascher T."/>
            <person name="Medema M.H."/>
            <person name="Devos D.P."/>
            <person name="Kaster A.-K."/>
            <person name="Ovreas L."/>
            <person name="Rohde M."/>
            <person name="Galperin M.Y."/>
            <person name="Jogler C."/>
        </authorList>
    </citation>
    <scope>NUCLEOTIDE SEQUENCE [LARGE SCALE GENOMIC DNA]</scope>
    <source>
        <strain evidence="2 3">Pla144</strain>
    </source>
</reference>
<proteinExistence type="predicted"/>
<accession>A0A5C6CYX6</accession>
<dbReference type="Gene3D" id="3.10.180.10">
    <property type="entry name" value="2,3-Dihydroxybiphenyl 1,2-Dioxygenase, domain 1"/>
    <property type="match status" value="1"/>
</dbReference>
<evidence type="ECO:0000313" key="2">
    <source>
        <dbReference type="EMBL" id="TWU28691.1"/>
    </source>
</evidence>
<feature type="region of interest" description="Disordered" evidence="1">
    <location>
        <begin position="48"/>
        <end position="77"/>
    </location>
</feature>
<keyword evidence="3" id="KW-1185">Reference proteome</keyword>
<dbReference type="Pfam" id="PF13669">
    <property type="entry name" value="Glyoxalase_4"/>
    <property type="match status" value="1"/>
</dbReference>